<keyword evidence="6" id="KW-1185">Reference proteome</keyword>
<evidence type="ECO:0000256" key="3">
    <source>
        <dbReference type="SAM" id="MobiDB-lite"/>
    </source>
</evidence>
<accession>A0A151WKH7</accession>
<evidence type="ECO:0000256" key="1">
    <source>
        <dbReference type="ARBA" id="ARBA00022614"/>
    </source>
</evidence>
<evidence type="ECO:0000313" key="6">
    <source>
        <dbReference type="Proteomes" id="UP000075809"/>
    </source>
</evidence>
<feature type="compositionally biased region" description="Low complexity" evidence="3">
    <location>
        <begin position="558"/>
        <end position="569"/>
    </location>
</feature>
<sequence length="584" mass="63825">GDASSPYQLLGHFADTFTRIFDVNNKIVPRHESRTRLGTIEPWPKTSIKIKSVGAVPKDAQERVVPLVVDNNSLEGPASGEEGGHGNGPRKGPLDGLTYEQPSRPNRQEGEYIRPIETQELSTLFGSDLAAVDIGLGFTNERVELDERAGNKIKRSQSPIVSAIDDHVPILIHYKHHPEGFNGAALELQSTGDNSDARSKRSRKTLDNDNDNYDEQPARRICVAHRHRVSCHVARAHTEPPCRRDVNRSRPCRVHDRRRDCSRGKSTERPEHRHLRYHDPNAIVRLEQDPILRPVRILGCPPAEGQEITSYLEPAGPSYVYTGIGVSQFAGGEPHCFDLHNPDNILPKSRVGSIAKLLDGPNRAVKDINRKVLAMARAMTPAWSLRLLGVSCGSVLCAWGLLLILSVLGGGASHGTGIGNFGLGSMTGTMDDLNGVRCPWACTCGGQEVDCSHRELTQIPGDLASLLIAEKLTASLTLRLPLKLYGGCKEKADGGIGVKNRDIFYGRHTENRVRIPLSQRDVEDVLVALVACNEQWPISTTGWNKLVMNDAVDASALPTPSPSSFSSSPNCEAIPTPPYSRTCT</sequence>
<feature type="compositionally biased region" description="Basic and acidic residues" evidence="3">
    <location>
        <begin position="195"/>
        <end position="207"/>
    </location>
</feature>
<protein>
    <recommendedName>
        <fullName evidence="4">LRRNT domain-containing protein</fullName>
    </recommendedName>
</protein>
<evidence type="ECO:0000259" key="4">
    <source>
        <dbReference type="SMART" id="SM00013"/>
    </source>
</evidence>
<dbReference type="Proteomes" id="UP000075809">
    <property type="component" value="Unassembled WGS sequence"/>
</dbReference>
<name>A0A151WKH7_9HYME</name>
<dbReference type="EMBL" id="KQ983012">
    <property type="protein sequence ID" value="KYQ48320.1"/>
    <property type="molecule type" value="Genomic_DNA"/>
</dbReference>
<feature type="domain" description="LRRNT" evidence="4">
    <location>
        <begin position="437"/>
        <end position="469"/>
    </location>
</feature>
<organism evidence="5 6">
    <name type="scientific">Mycetomoellerius zeteki</name>
    <dbReference type="NCBI Taxonomy" id="64791"/>
    <lineage>
        <taxon>Eukaryota</taxon>
        <taxon>Metazoa</taxon>
        <taxon>Ecdysozoa</taxon>
        <taxon>Arthropoda</taxon>
        <taxon>Hexapoda</taxon>
        <taxon>Insecta</taxon>
        <taxon>Pterygota</taxon>
        <taxon>Neoptera</taxon>
        <taxon>Endopterygota</taxon>
        <taxon>Hymenoptera</taxon>
        <taxon>Apocrita</taxon>
        <taxon>Aculeata</taxon>
        <taxon>Formicoidea</taxon>
        <taxon>Formicidae</taxon>
        <taxon>Myrmicinae</taxon>
        <taxon>Mycetomoellerius</taxon>
    </lineage>
</organism>
<dbReference type="InterPro" id="IPR000372">
    <property type="entry name" value="LRRNT"/>
</dbReference>
<keyword evidence="1" id="KW-0433">Leucine-rich repeat</keyword>
<dbReference type="STRING" id="64791.A0A151WKH7"/>
<proteinExistence type="predicted"/>
<feature type="region of interest" description="Disordered" evidence="3">
    <location>
        <begin position="70"/>
        <end position="112"/>
    </location>
</feature>
<dbReference type="AlphaFoldDB" id="A0A151WKH7"/>
<keyword evidence="2" id="KW-0732">Signal</keyword>
<reference evidence="5 6" key="1">
    <citation type="submission" date="2015-09" db="EMBL/GenBank/DDBJ databases">
        <title>Trachymyrmex zeteki WGS genome.</title>
        <authorList>
            <person name="Nygaard S."/>
            <person name="Hu H."/>
            <person name="Boomsma J."/>
            <person name="Zhang G."/>
        </authorList>
    </citation>
    <scope>NUCLEOTIDE SEQUENCE [LARGE SCALE GENOMIC DNA]</scope>
    <source>
        <strain evidence="5">Tzet28-1</strain>
        <tissue evidence="5">Whole body</tissue>
    </source>
</reference>
<evidence type="ECO:0000256" key="2">
    <source>
        <dbReference type="ARBA" id="ARBA00022729"/>
    </source>
</evidence>
<gene>
    <name evidence="5" type="ORF">ALC60_12648</name>
</gene>
<evidence type="ECO:0000313" key="5">
    <source>
        <dbReference type="EMBL" id="KYQ48320.1"/>
    </source>
</evidence>
<feature type="non-terminal residue" evidence="5">
    <location>
        <position position="1"/>
    </location>
</feature>
<dbReference type="SMART" id="SM00013">
    <property type="entry name" value="LRRNT"/>
    <property type="match status" value="1"/>
</dbReference>
<dbReference type="Pfam" id="PF01462">
    <property type="entry name" value="LRRNT"/>
    <property type="match status" value="1"/>
</dbReference>
<feature type="region of interest" description="Disordered" evidence="3">
    <location>
        <begin position="190"/>
        <end position="214"/>
    </location>
</feature>
<feature type="region of interest" description="Disordered" evidence="3">
    <location>
        <begin position="558"/>
        <end position="584"/>
    </location>
</feature>